<evidence type="ECO:0000256" key="9">
    <source>
        <dbReference type="PIRSR" id="PIRSR602401-1"/>
    </source>
</evidence>
<dbReference type="InterPro" id="IPR002401">
    <property type="entry name" value="Cyt_P450_E_grp-I"/>
</dbReference>
<dbReference type="CDD" id="cd11065">
    <property type="entry name" value="CYP64-like"/>
    <property type="match status" value="1"/>
</dbReference>
<evidence type="ECO:0000256" key="6">
    <source>
        <dbReference type="ARBA" id="ARBA00023002"/>
    </source>
</evidence>
<evidence type="ECO:0000256" key="7">
    <source>
        <dbReference type="ARBA" id="ARBA00023004"/>
    </source>
</evidence>
<dbReference type="OrthoDB" id="2789670at2759"/>
<evidence type="ECO:0000256" key="11">
    <source>
        <dbReference type="SAM" id="Phobius"/>
    </source>
</evidence>
<reference evidence="13 14" key="1">
    <citation type="submission" date="2014-04" db="EMBL/GenBank/DDBJ databases">
        <title>Evolutionary Origins and Diversification of the Mycorrhizal Mutualists.</title>
        <authorList>
            <consortium name="DOE Joint Genome Institute"/>
            <consortium name="Mycorrhizal Genomics Consortium"/>
            <person name="Kohler A."/>
            <person name="Kuo A."/>
            <person name="Nagy L.G."/>
            <person name="Floudas D."/>
            <person name="Copeland A."/>
            <person name="Barry K.W."/>
            <person name="Cichocki N."/>
            <person name="Veneault-Fourrey C."/>
            <person name="LaButti K."/>
            <person name="Lindquist E.A."/>
            <person name="Lipzen A."/>
            <person name="Lundell T."/>
            <person name="Morin E."/>
            <person name="Murat C."/>
            <person name="Riley R."/>
            <person name="Ohm R."/>
            <person name="Sun H."/>
            <person name="Tunlid A."/>
            <person name="Henrissat B."/>
            <person name="Grigoriev I.V."/>
            <person name="Hibbett D.S."/>
            <person name="Martin F."/>
        </authorList>
    </citation>
    <scope>NUCLEOTIDE SEQUENCE [LARGE SCALE GENOMIC DNA]</scope>
    <source>
        <strain evidence="13 14">Koide BX008</strain>
    </source>
</reference>
<dbReference type="GO" id="GO:0016705">
    <property type="term" value="F:oxidoreductase activity, acting on paired donors, with incorporation or reduction of molecular oxygen"/>
    <property type="evidence" value="ECO:0007669"/>
    <property type="project" value="InterPro"/>
</dbReference>
<evidence type="ECO:0008006" key="15">
    <source>
        <dbReference type="Google" id="ProtNLM"/>
    </source>
</evidence>
<evidence type="ECO:0000313" key="14">
    <source>
        <dbReference type="Proteomes" id="UP000054549"/>
    </source>
</evidence>
<protein>
    <recommendedName>
        <fullName evidence="15">Cytochrome P450</fullName>
    </recommendedName>
</protein>
<keyword evidence="11" id="KW-0812">Transmembrane</keyword>
<comment type="cofactor">
    <cofactor evidence="1 9">
        <name>heme</name>
        <dbReference type="ChEBI" id="CHEBI:30413"/>
    </cofactor>
</comment>
<dbReference type="Pfam" id="PF00067">
    <property type="entry name" value="p450"/>
    <property type="match status" value="1"/>
</dbReference>
<dbReference type="SUPFAM" id="SSF48264">
    <property type="entry name" value="Cytochrome P450"/>
    <property type="match status" value="1"/>
</dbReference>
<name>A0A0C2T7I2_AMAMK</name>
<keyword evidence="11" id="KW-0472">Membrane</keyword>
<dbReference type="Proteomes" id="UP000054549">
    <property type="component" value="Unassembled WGS sequence"/>
</dbReference>
<evidence type="ECO:0000256" key="2">
    <source>
        <dbReference type="ARBA" id="ARBA00005179"/>
    </source>
</evidence>
<gene>
    <name evidence="13" type="ORF">M378DRAFT_754515</name>
</gene>
<evidence type="ECO:0000256" key="12">
    <source>
        <dbReference type="SAM" id="SignalP"/>
    </source>
</evidence>
<keyword evidence="7 9" id="KW-0408">Iron</keyword>
<feature type="transmembrane region" description="Helical" evidence="11">
    <location>
        <begin position="481"/>
        <end position="502"/>
    </location>
</feature>
<accession>A0A0C2T7I2</accession>
<evidence type="ECO:0000256" key="4">
    <source>
        <dbReference type="ARBA" id="ARBA00022617"/>
    </source>
</evidence>
<feature type="binding site" description="axial binding residue" evidence="9">
    <location>
        <position position="437"/>
    </location>
    <ligand>
        <name>heme</name>
        <dbReference type="ChEBI" id="CHEBI:30413"/>
    </ligand>
    <ligandPart>
        <name>Fe</name>
        <dbReference type="ChEBI" id="CHEBI:18248"/>
    </ligandPart>
</feature>
<dbReference type="GO" id="GO:0005506">
    <property type="term" value="F:iron ion binding"/>
    <property type="evidence" value="ECO:0007669"/>
    <property type="project" value="InterPro"/>
</dbReference>
<feature type="chain" id="PRO_5002167857" description="Cytochrome P450" evidence="12">
    <location>
        <begin position="17"/>
        <end position="504"/>
    </location>
</feature>
<keyword evidence="6 10" id="KW-0560">Oxidoreductase</keyword>
<keyword evidence="5 9" id="KW-0479">Metal-binding</keyword>
<proteinExistence type="inferred from homology"/>
<dbReference type="InterPro" id="IPR001128">
    <property type="entry name" value="Cyt_P450"/>
</dbReference>
<dbReference type="EMBL" id="KN818269">
    <property type="protein sequence ID" value="KIL62539.1"/>
    <property type="molecule type" value="Genomic_DNA"/>
</dbReference>
<dbReference type="PRINTS" id="PR00463">
    <property type="entry name" value="EP450I"/>
</dbReference>
<dbReference type="HOGENOM" id="CLU_001570_2_3_1"/>
<keyword evidence="11" id="KW-1133">Transmembrane helix</keyword>
<evidence type="ECO:0000256" key="8">
    <source>
        <dbReference type="ARBA" id="ARBA00023033"/>
    </source>
</evidence>
<keyword evidence="4 9" id="KW-0349">Heme</keyword>
<dbReference type="Gene3D" id="1.10.630.10">
    <property type="entry name" value="Cytochrome P450"/>
    <property type="match status" value="1"/>
</dbReference>
<comment type="pathway">
    <text evidence="2">Secondary metabolite biosynthesis.</text>
</comment>
<dbReference type="PROSITE" id="PS00086">
    <property type="entry name" value="CYTOCHROME_P450"/>
    <property type="match status" value="1"/>
</dbReference>
<evidence type="ECO:0000256" key="1">
    <source>
        <dbReference type="ARBA" id="ARBA00001971"/>
    </source>
</evidence>
<dbReference type="STRING" id="946122.A0A0C2T7I2"/>
<feature type="signal peptide" evidence="12">
    <location>
        <begin position="1"/>
        <end position="16"/>
    </location>
</feature>
<dbReference type="InterPro" id="IPR036396">
    <property type="entry name" value="Cyt_P450_sf"/>
</dbReference>
<keyword evidence="8 10" id="KW-0503">Monooxygenase</keyword>
<organism evidence="13 14">
    <name type="scientific">Amanita muscaria (strain Koide BX008)</name>
    <dbReference type="NCBI Taxonomy" id="946122"/>
    <lineage>
        <taxon>Eukaryota</taxon>
        <taxon>Fungi</taxon>
        <taxon>Dikarya</taxon>
        <taxon>Basidiomycota</taxon>
        <taxon>Agaricomycotina</taxon>
        <taxon>Agaricomycetes</taxon>
        <taxon>Agaricomycetidae</taxon>
        <taxon>Agaricales</taxon>
        <taxon>Pluteineae</taxon>
        <taxon>Amanitaceae</taxon>
        <taxon>Amanita</taxon>
    </lineage>
</organism>
<dbReference type="GO" id="GO:0020037">
    <property type="term" value="F:heme binding"/>
    <property type="evidence" value="ECO:0007669"/>
    <property type="project" value="InterPro"/>
</dbReference>
<dbReference type="InterPro" id="IPR050364">
    <property type="entry name" value="Cytochrome_P450_fung"/>
</dbReference>
<evidence type="ECO:0000256" key="3">
    <source>
        <dbReference type="ARBA" id="ARBA00010617"/>
    </source>
</evidence>
<dbReference type="InterPro" id="IPR017972">
    <property type="entry name" value="Cyt_P450_CS"/>
</dbReference>
<dbReference type="GO" id="GO:0004497">
    <property type="term" value="F:monooxygenase activity"/>
    <property type="evidence" value="ECO:0007669"/>
    <property type="project" value="UniProtKB-KW"/>
</dbReference>
<keyword evidence="12" id="KW-0732">Signal</keyword>
<evidence type="ECO:0000256" key="5">
    <source>
        <dbReference type="ARBA" id="ARBA00022723"/>
    </source>
</evidence>
<evidence type="ECO:0000313" key="13">
    <source>
        <dbReference type="EMBL" id="KIL62539.1"/>
    </source>
</evidence>
<evidence type="ECO:0000256" key="10">
    <source>
        <dbReference type="RuleBase" id="RU000461"/>
    </source>
</evidence>
<keyword evidence="14" id="KW-1185">Reference proteome</keyword>
<dbReference type="InParanoid" id="A0A0C2T7I2"/>
<dbReference type="PANTHER" id="PTHR46300">
    <property type="entry name" value="P450, PUTATIVE (EUROFUNG)-RELATED-RELATED"/>
    <property type="match status" value="1"/>
</dbReference>
<dbReference type="PANTHER" id="PTHR46300:SF7">
    <property type="entry name" value="P450, PUTATIVE (EUROFUNG)-RELATED"/>
    <property type="match status" value="1"/>
</dbReference>
<sequence>MPLLTLTLLGCLAVLGYHLCRTRIPNGVKLPPGPKGLPFLGLIRGVPHDYAWLTYSKWAKQFGPVVYLKTYGQPLMILNSYKTANALLEKRSAIYSGRQRMVMADELMGWDWDFLHMTYSERWRKHRRVFAQSFQSRSIPGYHPIIRRAALQLVYNFSVNPERISNHLRHFASGIVLRIAYGYDVTSSNDEYVRLAQVALAPLRLVHARSYLVEYIPALKYIPCWFPGAKFKRQAKEWSKEAMHFRDSPFQSVKDFMLSEAFTPCMVSEYFDKARNKASNGRVEELVRNCAGVAYAAGTDTTFSLLESWLLAMAKFPKVQERAYRELFSVIGTNRLPDFSDRPSLPYLGAMVLETLRWFPTAPTGVPHTVAQDNIYENYFIPGGTTVIVNFWAISRDSELYPDPDEYMPERFLPGEGKQPQLDPAEAGAFGFGRRICPGRHLGMSSAWLAMGYILALYEISPGLDENGDKFRLDAETTTGITMYLFSKHLFILYLIQGLAILRT</sequence>
<comment type="similarity">
    <text evidence="3 10">Belongs to the cytochrome P450 family.</text>
</comment>
<dbReference type="AlphaFoldDB" id="A0A0C2T7I2"/>